<dbReference type="AlphaFoldDB" id="A0A540W3I2"/>
<evidence type="ECO:0000256" key="1">
    <source>
        <dbReference type="SAM" id="Phobius"/>
    </source>
</evidence>
<keyword evidence="1" id="KW-0472">Membrane</keyword>
<dbReference type="Pfam" id="PF19608">
    <property type="entry name" value="DUF6113"/>
    <property type="match status" value="1"/>
</dbReference>
<dbReference type="EMBL" id="VIGB01000003">
    <property type="protein sequence ID" value="TQF03586.1"/>
    <property type="molecule type" value="Genomic_DNA"/>
</dbReference>
<dbReference type="InterPro" id="IPR046095">
    <property type="entry name" value="DUF6113"/>
</dbReference>
<feature type="transmembrane region" description="Helical" evidence="1">
    <location>
        <begin position="77"/>
        <end position="96"/>
    </location>
</feature>
<dbReference type="Proteomes" id="UP000319103">
    <property type="component" value="Unassembled WGS sequence"/>
</dbReference>
<feature type="transmembrane region" description="Helical" evidence="1">
    <location>
        <begin position="54"/>
        <end position="70"/>
    </location>
</feature>
<proteinExistence type="predicted"/>
<feature type="transmembrane region" description="Helical" evidence="1">
    <location>
        <begin position="102"/>
        <end position="127"/>
    </location>
</feature>
<gene>
    <name evidence="2" type="ORF">E6W39_16815</name>
</gene>
<keyword evidence="3" id="KW-1185">Reference proteome</keyword>
<keyword evidence="1" id="KW-0812">Transmembrane</keyword>
<name>A0A540W3I2_9ACTN</name>
<keyword evidence="1" id="KW-1133">Transmembrane helix</keyword>
<accession>A0A540W3I2</accession>
<feature type="transmembrane region" description="Helical" evidence="1">
    <location>
        <begin position="26"/>
        <end position="48"/>
    </location>
</feature>
<organism evidence="2 3">
    <name type="scientific">Kitasatospora acidiphila</name>
    <dbReference type="NCBI Taxonomy" id="2567942"/>
    <lineage>
        <taxon>Bacteria</taxon>
        <taxon>Bacillati</taxon>
        <taxon>Actinomycetota</taxon>
        <taxon>Actinomycetes</taxon>
        <taxon>Kitasatosporales</taxon>
        <taxon>Streptomycetaceae</taxon>
        <taxon>Kitasatospora</taxon>
    </lineage>
</organism>
<reference evidence="2 3" key="1">
    <citation type="submission" date="2019-06" db="EMBL/GenBank/DDBJ databases">
        <title>Description of Kitasatospora acidophila sp. nov. isolated from pine grove soil, and reclassification of Streptomyces novaecaesareae to Kitasatospora novaeceasareae comb. nov.</title>
        <authorList>
            <person name="Kim M.J."/>
        </authorList>
    </citation>
    <scope>NUCLEOTIDE SEQUENCE [LARGE SCALE GENOMIC DNA]</scope>
    <source>
        <strain evidence="2 3">MMS16-CNU292</strain>
    </source>
</reference>
<sequence>MNPLHTLLGTQAQRLAEPLPPRRLRITWYVLVFVLGVLDALCGCFVQALWSPWGLLLALAGNVAVFYGGMRLTGTKLGLALGLVGWLLVMFVLLAPRPEGDFVLSAAVTSYAYLLGGLAIGLGVGLLPTRAPYAFGIPRQRD</sequence>
<dbReference type="RefSeq" id="WP_141634209.1">
    <property type="nucleotide sequence ID" value="NZ_VIGB01000003.1"/>
</dbReference>
<protein>
    <submittedName>
        <fullName evidence="2">Uncharacterized protein</fullName>
    </submittedName>
</protein>
<evidence type="ECO:0000313" key="2">
    <source>
        <dbReference type="EMBL" id="TQF03586.1"/>
    </source>
</evidence>
<evidence type="ECO:0000313" key="3">
    <source>
        <dbReference type="Proteomes" id="UP000319103"/>
    </source>
</evidence>
<comment type="caution">
    <text evidence="2">The sequence shown here is derived from an EMBL/GenBank/DDBJ whole genome shotgun (WGS) entry which is preliminary data.</text>
</comment>